<evidence type="ECO:0000313" key="4">
    <source>
        <dbReference type="Proteomes" id="UP000255108"/>
    </source>
</evidence>
<organism evidence="2 4">
    <name type="scientific">Iodobacter fluviatilis</name>
    <dbReference type="NCBI Taxonomy" id="537"/>
    <lineage>
        <taxon>Bacteria</taxon>
        <taxon>Pseudomonadati</taxon>
        <taxon>Pseudomonadota</taxon>
        <taxon>Betaproteobacteria</taxon>
        <taxon>Neisseriales</taxon>
        <taxon>Chitinibacteraceae</taxon>
        <taxon>Iodobacter</taxon>
    </lineage>
</organism>
<dbReference type="InterPro" id="IPR006145">
    <property type="entry name" value="PsdUridine_synth_RsuA/RluA"/>
</dbReference>
<dbReference type="EC" id="5.4.99.28" evidence="2"/>
<keyword evidence="2" id="KW-0413">Isomerase</keyword>
<evidence type="ECO:0000313" key="3">
    <source>
        <dbReference type="EMBL" id="TCU82038.1"/>
    </source>
</evidence>
<dbReference type="RefSeq" id="WP_115228614.1">
    <property type="nucleotide sequence ID" value="NZ_CAWOLO010000017.1"/>
</dbReference>
<dbReference type="GO" id="GO:0000455">
    <property type="term" value="P:enzyme-directed rRNA pseudouridine synthesis"/>
    <property type="evidence" value="ECO:0007669"/>
    <property type="project" value="TreeGrafter"/>
</dbReference>
<dbReference type="EMBL" id="UGHR01000003">
    <property type="protein sequence ID" value="STR44868.1"/>
    <property type="molecule type" value="Genomic_DNA"/>
</dbReference>
<dbReference type="Proteomes" id="UP000295794">
    <property type="component" value="Unassembled WGS sequence"/>
</dbReference>
<dbReference type="InterPro" id="IPR050188">
    <property type="entry name" value="RluA_PseudoU_synthase"/>
</dbReference>
<dbReference type="Pfam" id="PF00849">
    <property type="entry name" value="PseudoU_synth_2"/>
    <property type="match status" value="1"/>
</dbReference>
<gene>
    <name evidence="2" type="primary">rluA</name>
    <name evidence="3" type="ORF">EV682_11719</name>
    <name evidence="2" type="ORF">NCTC11159_03414</name>
</gene>
<dbReference type="Proteomes" id="UP000255108">
    <property type="component" value="Unassembled WGS sequence"/>
</dbReference>
<dbReference type="CDD" id="cd02558">
    <property type="entry name" value="PSRA_1"/>
    <property type="match status" value="1"/>
</dbReference>
<dbReference type="PANTHER" id="PTHR21600:SF84">
    <property type="entry name" value="PSEUDOURIDINE SYNTHASE RSUA_RLUA-LIKE DOMAIN-CONTAINING PROTEIN"/>
    <property type="match status" value="1"/>
</dbReference>
<dbReference type="PROSITE" id="PS01129">
    <property type="entry name" value="PSI_RLU"/>
    <property type="match status" value="1"/>
</dbReference>
<dbReference type="GO" id="GO:0003723">
    <property type="term" value="F:RNA binding"/>
    <property type="evidence" value="ECO:0007669"/>
    <property type="project" value="InterPro"/>
</dbReference>
<dbReference type="GO" id="GO:0160151">
    <property type="term" value="F:tRNA pseudouridine(32) synthase activity"/>
    <property type="evidence" value="ECO:0007669"/>
    <property type="project" value="UniProtKB-EC"/>
</dbReference>
<dbReference type="AlphaFoldDB" id="A0A377SU94"/>
<evidence type="ECO:0000259" key="1">
    <source>
        <dbReference type="Pfam" id="PF00849"/>
    </source>
</evidence>
<dbReference type="PANTHER" id="PTHR21600">
    <property type="entry name" value="MITOCHONDRIAL RNA PSEUDOURIDINE SYNTHASE"/>
    <property type="match status" value="1"/>
</dbReference>
<feature type="domain" description="Pseudouridine synthase RsuA/RluA-like" evidence="1">
    <location>
        <begin position="100"/>
        <end position="246"/>
    </location>
</feature>
<evidence type="ECO:0000313" key="2">
    <source>
        <dbReference type="EMBL" id="STR44868.1"/>
    </source>
</evidence>
<dbReference type="Gene3D" id="3.30.2350.10">
    <property type="entry name" value="Pseudouridine synthase"/>
    <property type="match status" value="1"/>
</dbReference>
<protein>
    <submittedName>
        <fullName evidence="2">Ribosomal large subunit pseudouridine synthase A</fullName>
        <ecNumber evidence="2">5.4.99.28</ecNumber>
    </submittedName>
    <submittedName>
        <fullName evidence="3">tRNA pseudouridine32 synthase/23S rRNA pseudouridine746 synthase</fullName>
    </submittedName>
</protein>
<dbReference type="EMBL" id="SMBT01000017">
    <property type="protein sequence ID" value="TCU82038.1"/>
    <property type="molecule type" value="Genomic_DNA"/>
</dbReference>
<dbReference type="SUPFAM" id="SSF55120">
    <property type="entry name" value="Pseudouridine synthase"/>
    <property type="match status" value="1"/>
</dbReference>
<dbReference type="OrthoDB" id="9785808at2"/>
<proteinExistence type="predicted"/>
<reference evidence="3 5" key="2">
    <citation type="submission" date="2019-03" db="EMBL/GenBank/DDBJ databases">
        <title>Genomic Encyclopedia of Type Strains, Phase IV (KMG-IV): sequencing the most valuable type-strain genomes for metagenomic binning, comparative biology and taxonomic classification.</title>
        <authorList>
            <person name="Goeker M."/>
        </authorList>
    </citation>
    <scope>NUCLEOTIDE SEQUENCE [LARGE SCALE GENOMIC DNA]</scope>
    <source>
        <strain evidence="3 5">DSM 3764</strain>
    </source>
</reference>
<evidence type="ECO:0000313" key="5">
    <source>
        <dbReference type="Proteomes" id="UP000295794"/>
    </source>
</evidence>
<reference evidence="2 4" key="1">
    <citation type="submission" date="2018-06" db="EMBL/GenBank/DDBJ databases">
        <authorList>
            <consortium name="Pathogen Informatics"/>
            <person name="Doyle S."/>
        </authorList>
    </citation>
    <scope>NUCLEOTIDE SEQUENCE [LARGE SCALE GENOMIC DNA]</scope>
    <source>
        <strain evidence="2 4">NCTC11159</strain>
    </source>
</reference>
<name>A0A377SU94_9NEIS</name>
<dbReference type="InterPro" id="IPR006224">
    <property type="entry name" value="PsdUridine_synth_RluA-like_CS"/>
</dbReference>
<dbReference type="InterPro" id="IPR020103">
    <property type="entry name" value="PsdUridine_synth_cat_dom_sf"/>
</dbReference>
<keyword evidence="5" id="KW-1185">Reference proteome</keyword>
<accession>A0A377SU94</accession>
<sequence length="302" mass="34825">MSKRRTSPLPHRDGIAPSFLQLPAGQWPDLLTFLITRFPHMPAEILRGRLERGEIVDHQGEVLNVASGFQPNGRIWYYREVPEETPVPFAEHIIYQDERLLVADKPHFLACIPAGRYLQETLLTRLRKSLGIADIAPIHRLDRETAGIMLFSLDPACRAGYHALFSERDVAKEYEAIAPYRADLELPRVHRSFMQEQQGMFTMEEAEGEPNSETYIELIEVRGAWARYRLKPHTGKKHQLRTHLSALGVPILNDPWYPELLPEKGDDFSRPLQLLARAIEFIDPFTGESRRFESPRELSWPE</sequence>